<dbReference type="GO" id="GO:0003677">
    <property type="term" value="F:DNA binding"/>
    <property type="evidence" value="ECO:0007669"/>
    <property type="project" value="TreeGrafter"/>
</dbReference>
<accession>A0A6G0T474</accession>
<protein>
    <recommendedName>
        <fullName evidence="3">DDE-1 domain-containing protein</fullName>
    </recommendedName>
</protein>
<dbReference type="InterPro" id="IPR050863">
    <property type="entry name" value="CenT-Element_Derived"/>
</dbReference>
<feature type="non-terminal residue" evidence="4">
    <location>
        <position position="1"/>
    </location>
</feature>
<comment type="subcellular location">
    <subcellularLocation>
        <location evidence="1">Nucleus</location>
    </subcellularLocation>
</comment>
<evidence type="ECO:0000256" key="2">
    <source>
        <dbReference type="SAM" id="MobiDB-lite"/>
    </source>
</evidence>
<evidence type="ECO:0000313" key="4">
    <source>
        <dbReference type="EMBL" id="KAE9525604.1"/>
    </source>
</evidence>
<dbReference type="OrthoDB" id="6606073at2759"/>
<proteinExistence type="predicted"/>
<organism evidence="4 5">
    <name type="scientific">Aphis glycines</name>
    <name type="common">Soybean aphid</name>
    <dbReference type="NCBI Taxonomy" id="307491"/>
    <lineage>
        <taxon>Eukaryota</taxon>
        <taxon>Metazoa</taxon>
        <taxon>Ecdysozoa</taxon>
        <taxon>Arthropoda</taxon>
        <taxon>Hexapoda</taxon>
        <taxon>Insecta</taxon>
        <taxon>Pterygota</taxon>
        <taxon>Neoptera</taxon>
        <taxon>Paraneoptera</taxon>
        <taxon>Hemiptera</taxon>
        <taxon>Sternorrhyncha</taxon>
        <taxon>Aphidomorpha</taxon>
        <taxon>Aphidoidea</taxon>
        <taxon>Aphididae</taxon>
        <taxon>Aphidini</taxon>
        <taxon>Aphis</taxon>
        <taxon>Aphis</taxon>
    </lineage>
</organism>
<gene>
    <name evidence="4" type="ORF">AGLY_014131</name>
</gene>
<dbReference type="Gene3D" id="1.10.10.60">
    <property type="entry name" value="Homeodomain-like"/>
    <property type="match status" value="1"/>
</dbReference>
<dbReference type="EMBL" id="VYZN01000059">
    <property type="protein sequence ID" value="KAE9525604.1"/>
    <property type="molecule type" value="Genomic_DNA"/>
</dbReference>
<evidence type="ECO:0000256" key="1">
    <source>
        <dbReference type="ARBA" id="ARBA00004123"/>
    </source>
</evidence>
<dbReference type="PANTHER" id="PTHR19303:SF71">
    <property type="entry name" value="ZINC FINGER PHD-TYPE DOMAIN-CONTAINING PROTEIN"/>
    <property type="match status" value="1"/>
</dbReference>
<name>A0A6G0T474_APHGL</name>
<dbReference type="SUPFAM" id="SSF46689">
    <property type="entry name" value="Homeodomain-like"/>
    <property type="match status" value="1"/>
</dbReference>
<keyword evidence="5" id="KW-1185">Reference proteome</keyword>
<dbReference type="AlphaFoldDB" id="A0A6G0T474"/>
<comment type="caution">
    <text evidence="4">The sequence shown here is derived from an EMBL/GenBank/DDBJ whole genome shotgun (WGS) entry which is preliminary data.</text>
</comment>
<evidence type="ECO:0000259" key="3">
    <source>
        <dbReference type="Pfam" id="PF03184"/>
    </source>
</evidence>
<reference evidence="4 5" key="1">
    <citation type="submission" date="2019-08" db="EMBL/GenBank/DDBJ databases">
        <title>The genome of the soybean aphid Biotype 1, its phylome, world population structure and adaptation to the North American continent.</title>
        <authorList>
            <person name="Giordano R."/>
            <person name="Donthu R.K."/>
            <person name="Hernandez A.G."/>
            <person name="Wright C.L."/>
            <person name="Zimin A.V."/>
        </authorList>
    </citation>
    <scope>NUCLEOTIDE SEQUENCE [LARGE SCALE GENOMIC DNA]</scope>
    <source>
        <tissue evidence="4">Whole aphids</tissue>
    </source>
</reference>
<dbReference type="Pfam" id="PF03184">
    <property type="entry name" value="DDE_1"/>
    <property type="match status" value="1"/>
</dbReference>
<feature type="region of interest" description="Disordered" evidence="2">
    <location>
        <begin position="539"/>
        <end position="558"/>
    </location>
</feature>
<dbReference type="InterPro" id="IPR004875">
    <property type="entry name" value="DDE_SF_endonuclease_dom"/>
</dbReference>
<evidence type="ECO:0000313" key="5">
    <source>
        <dbReference type="Proteomes" id="UP000475862"/>
    </source>
</evidence>
<sequence length="599" mass="68157">TSSENNKKLIQEAIDDPPPVSLSSYESMVHNPLAQSTTEVPIIKKHGKNRKKVTYRQNWDSDLMINAVLDVINKSQTYRGASTYFNVPRSTLLKKIKKLSKDDKYDPALKNSLGLTQPVFTTAEEKELVSYLQLMEGRLFGFSTVDCRKLAYQLAIKNNKKQNFSHIKQEAGYDWYKGFMSRHPELSLTKPEVTSTARAMGFNKPVVMQFFKLLGELIDSYKFTPDRIYNCDETGISSVPKSKAKILATKGRKQVGSVTSAERGETVTVEMCMNSVGRYIPPLFIFHRQRHNMEFMRNAHPGSYVEFHPSSWMQKSIFERWLQHFVTFSNSSKESPVLLLLDGHSTHTKNIELINLARDNGVILLCFPPHYTHRLQPLDVGLMKPFSVYYDEEITNWLRSHLGEVVNLKHVAEIFGLAFVKAATMTTAMNSFKSTGIFPFNPDIFKDSDFVASDTTNVEPMETIEVSQDKVIVNILDLQTVVTLIQISNPTQTNNIMCTEEIEGGQSNLITSLITPVTKKNTSFPHVSPIDVIPIPQQSYENKQKKKKNTRAKGKTAILTDSPYKNELQQQQLNQTIKLIKKEKSVNKKLFKKPKTKKN</sequence>
<dbReference type="GO" id="GO:0005634">
    <property type="term" value="C:nucleus"/>
    <property type="evidence" value="ECO:0007669"/>
    <property type="project" value="UniProtKB-SubCell"/>
</dbReference>
<feature type="domain" description="DDE-1" evidence="3">
    <location>
        <begin position="265"/>
        <end position="428"/>
    </location>
</feature>
<feature type="compositionally biased region" description="Basic residues" evidence="2">
    <location>
        <begin position="544"/>
        <end position="554"/>
    </location>
</feature>
<dbReference type="PANTHER" id="PTHR19303">
    <property type="entry name" value="TRANSPOSON"/>
    <property type="match status" value="1"/>
</dbReference>
<dbReference type="Proteomes" id="UP000475862">
    <property type="component" value="Unassembled WGS sequence"/>
</dbReference>
<dbReference type="InterPro" id="IPR009057">
    <property type="entry name" value="Homeodomain-like_sf"/>
</dbReference>